<dbReference type="STRING" id="313628.LNTAR_11396"/>
<dbReference type="Proteomes" id="UP000004947">
    <property type="component" value="Unassembled WGS sequence"/>
</dbReference>
<keyword evidence="2" id="KW-0378">Hydrolase</keyword>
<dbReference type="AlphaFoldDB" id="A6DJ82"/>
<organism evidence="2 3">
    <name type="scientific">Lentisphaera araneosa HTCC2155</name>
    <dbReference type="NCBI Taxonomy" id="313628"/>
    <lineage>
        <taxon>Bacteria</taxon>
        <taxon>Pseudomonadati</taxon>
        <taxon>Lentisphaerota</taxon>
        <taxon>Lentisphaeria</taxon>
        <taxon>Lentisphaerales</taxon>
        <taxon>Lentisphaeraceae</taxon>
        <taxon>Lentisphaera</taxon>
    </lineage>
</organism>
<feature type="domain" description="WW" evidence="1">
    <location>
        <begin position="274"/>
        <end position="298"/>
    </location>
</feature>
<name>A6DJ82_9BACT</name>
<dbReference type="GO" id="GO:0016787">
    <property type="term" value="F:hydrolase activity"/>
    <property type="evidence" value="ECO:0007669"/>
    <property type="project" value="UniProtKB-KW"/>
</dbReference>
<proteinExistence type="predicted"/>
<gene>
    <name evidence="2" type="ORF">LNTAR_11396</name>
</gene>
<protein>
    <submittedName>
        <fullName evidence="2">Putative glycosyl hydrolase (Putative secreted protein)</fullName>
    </submittedName>
</protein>
<comment type="caution">
    <text evidence="2">The sequence shown here is derived from an EMBL/GenBank/DDBJ whole genome shotgun (WGS) entry which is preliminary data.</text>
</comment>
<reference evidence="2 3" key="1">
    <citation type="journal article" date="2010" name="J. Bacteriol.">
        <title>Genome sequence of Lentisphaera araneosa HTCC2155T, the type species of the order Lentisphaerales in the phylum Lentisphaerae.</title>
        <authorList>
            <person name="Thrash J.C."/>
            <person name="Cho J.C."/>
            <person name="Vergin K.L."/>
            <person name="Morris R.M."/>
            <person name="Giovannoni S.J."/>
        </authorList>
    </citation>
    <scope>NUCLEOTIDE SEQUENCE [LARGE SCALE GENOMIC DNA]</scope>
    <source>
        <strain evidence="2 3">HTCC2155</strain>
    </source>
</reference>
<dbReference type="eggNOG" id="COG3828">
    <property type="taxonomic scope" value="Bacteria"/>
</dbReference>
<dbReference type="PANTHER" id="PTHR40469:SF2">
    <property type="entry name" value="GALACTOSE-BINDING DOMAIN-LIKE SUPERFAMILY PROTEIN"/>
    <property type="match status" value="1"/>
</dbReference>
<dbReference type="PROSITE" id="PS01159">
    <property type="entry name" value="WW_DOMAIN_1"/>
    <property type="match status" value="1"/>
</dbReference>
<keyword evidence="3" id="KW-1185">Reference proteome</keyword>
<dbReference type="PANTHER" id="PTHR40469">
    <property type="entry name" value="SECRETED GLYCOSYL HYDROLASE"/>
    <property type="match status" value="1"/>
</dbReference>
<dbReference type="InterPro" id="IPR029010">
    <property type="entry name" value="ThuA-like"/>
</dbReference>
<dbReference type="EMBL" id="ABCK01000005">
    <property type="protein sequence ID" value="EDM28518.1"/>
    <property type="molecule type" value="Genomic_DNA"/>
</dbReference>
<evidence type="ECO:0000313" key="2">
    <source>
        <dbReference type="EMBL" id="EDM28518.1"/>
    </source>
</evidence>
<sequence length="332" mass="37834">MLKFILTLSLCFSLISIQAEESVADLKKRGQAFMKKAKPLKETDKVKYYKLRAQGSELLAQARMIENAHEYEKMIAKLDVVKPQKKRKLLAYSHTTGFRHGSIEFGTKMLTAVGQQTGAYEIYHTEDEAIFTDESLAQFDGIMIINATQNAIVSPKARAAFEKFFESKKGLIGIHAATDCHKDWANYKEAIGGLFNGHPWWAKETVTLYNECPDHACSKMIPQGYQINDEIYQYEDDSHFTREKLRILVSLDIFAPGMKRDKMRRKDNDYPVSWVKTYKNSNVFYTNLGHNQSTYENPIALQHMVTGIQFAMGDIEADTTPSAKIGKFPKSE</sequence>
<dbReference type="InterPro" id="IPR029062">
    <property type="entry name" value="Class_I_gatase-like"/>
</dbReference>
<accession>A6DJ82</accession>
<evidence type="ECO:0000259" key="1">
    <source>
        <dbReference type="PROSITE" id="PS01159"/>
    </source>
</evidence>
<dbReference type="SUPFAM" id="SSF52317">
    <property type="entry name" value="Class I glutamine amidotransferase-like"/>
    <property type="match status" value="1"/>
</dbReference>
<dbReference type="InterPro" id="IPR001202">
    <property type="entry name" value="WW_dom"/>
</dbReference>
<dbReference type="Gene3D" id="3.40.50.880">
    <property type="match status" value="1"/>
</dbReference>
<dbReference type="Pfam" id="PF06283">
    <property type="entry name" value="ThuA"/>
    <property type="match status" value="1"/>
</dbReference>
<evidence type="ECO:0000313" key="3">
    <source>
        <dbReference type="Proteomes" id="UP000004947"/>
    </source>
</evidence>